<gene>
    <name evidence="1" type="ORF">SAMN04488004_1026</name>
</gene>
<name>A0A1I4C7T1_9RHOB</name>
<evidence type="ECO:0000313" key="1">
    <source>
        <dbReference type="EMBL" id="SFK77198.1"/>
    </source>
</evidence>
<accession>A0A1I4C7T1</accession>
<organism evidence="1 2">
    <name type="scientific">Loktanella salsilacus</name>
    <dbReference type="NCBI Taxonomy" id="195913"/>
    <lineage>
        <taxon>Bacteria</taxon>
        <taxon>Pseudomonadati</taxon>
        <taxon>Pseudomonadota</taxon>
        <taxon>Alphaproteobacteria</taxon>
        <taxon>Rhodobacterales</taxon>
        <taxon>Roseobacteraceae</taxon>
        <taxon>Loktanella</taxon>
    </lineage>
</organism>
<dbReference type="EMBL" id="FOTF01000002">
    <property type="protein sequence ID" value="SFK77198.1"/>
    <property type="molecule type" value="Genomic_DNA"/>
</dbReference>
<dbReference type="STRING" id="195913.SAMN04488004_1026"/>
<proteinExistence type="predicted"/>
<evidence type="ECO:0000313" key="2">
    <source>
        <dbReference type="Proteomes" id="UP000199550"/>
    </source>
</evidence>
<reference evidence="1 2" key="1">
    <citation type="submission" date="2016-10" db="EMBL/GenBank/DDBJ databases">
        <authorList>
            <person name="de Groot N.N."/>
        </authorList>
    </citation>
    <scope>NUCLEOTIDE SEQUENCE [LARGE SCALE GENOMIC DNA]</scope>
    <source>
        <strain evidence="1 2">DSM 16199</strain>
    </source>
</reference>
<keyword evidence="2" id="KW-1185">Reference proteome</keyword>
<dbReference type="Proteomes" id="UP000199550">
    <property type="component" value="Unassembled WGS sequence"/>
</dbReference>
<sequence length="79" mass="9171">MRVMNIMTRTTPPLNWLDQIFAAKAVQSGGVIRRRSDWITREIGRDRFEAEVRRRGFHLIETGPHLIVICHSGGIRLLF</sequence>
<dbReference type="AlphaFoldDB" id="A0A1I4C7T1"/>
<protein>
    <recommendedName>
        <fullName evidence="3">N-(5'-phosphoribosyl)anthranilate isomerase</fullName>
    </recommendedName>
</protein>
<evidence type="ECO:0008006" key="3">
    <source>
        <dbReference type="Google" id="ProtNLM"/>
    </source>
</evidence>